<keyword evidence="3" id="KW-0548">Nucleotidyltransferase</keyword>
<feature type="transmembrane region" description="Helical" evidence="1">
    <location>
        <begin position="90"/>
        <end position="110"/>
    </location>
</feature>
<keyword evidence="4" id="KW-1185">Reference proteome</keyword>
<keyword evidence="1" id="KW-0472">Membrane</keyword>
<reference evidence="3 4" key="1">
    <citation type="submission" date="2017-04" db="EMBL/GenBank/DDBJ databases">
        <authorList>
            <person name="Varghese N."/>
            <person name="Submissions S."/>
        </authorList>
    </citation>
    <scope>NUCLEOTIDE SEQUENCE [LARGE SCALE GENOMIC DNA]</scope>
    <source>
        <strain evidence="3 4">DSM 9789</strain>
    </source>
</reference>
<evidence type="ECO:0000313" key="3">
    <source>
        <dbReference type="EMBL" id="SMD30899.1"/>
    </source>
</evidence>
<dbReference type="AlphaFoldDB" id="A0A8G2L818"/>
<dbReference type="Pfam" id="PF12804">
    <property type="entry name" value="NTP_transf_3"/>
    <property type="match status" value="1"/>
</dbReference>
<evidence type="ECO:0000256" key="1">
    <source>
        <dbReference type="SAM" id="Phobius"/>
    </source>
</evidence>
<proteinExistence type="predicted"/>
<dbReference type="SUPFAM" id="SSF53448">
    <property type="entry name" value="Nucleotide-diphospho-sugar transferases"/>
    <property type="match status" value="1"/>
</dbReference>
<dbReference type="InterPro" id="IPR025877">
    <property type="entry name" value="MobA-like_NTP_Trfase"/>
</dbReference>
<evidence type="ECO:0000259" key="2">
    <source>
        <dbReference type="Pfam" id="PF12804"/>
    </source>
</evidence>
<dbReference type="GO" id="GO:0016779">
    <property type="term" value="F:nucleotidyltransferase activity"/>
    <property type="evidence" value="ECO:0007669"/>
    <property type="project" value="UniProtKB-KW"/>
</dbReference>
<feature type="domain" description="MobA-like NTP transferase" evidence="2">
    <location>
        <begin position="10"/>
        <end position="142"/>
    </location>
</feature>
<protein>
    <submittedName>
        <fullName evidence="3">GTP:adenosylcobinamide-phosphate guanylyltransferase</fullName>
    </submittedName>
</protein>
<sequence length="171" mass="19614">MGQSSNKIACLIMAGGLGSRLNKKKMLLDFFGSSIIEREISLIRSISDSIYICISKNTEFLLNLFDLNYIQGSGDYSGDLLLSLKRIDRFPLLVMPADIIFNIGLIVKFISMNNNNYDIINMKIKNNFTGVSIFNRMAFEKYLDINMDDPGFFNVNTMDDYKKALEYYKYL</sequence>
<accession>A0A8G2L818</accession>
<name>A0A8G2L818_PICTO</name>
<dbReference type="EMBL" id="FWYE01000002">
    <property type="protein sequence ID" value="SMD30899.1"/>
    <property type="molecule type" value="Genomic_DNA"/>
</dbReference>
<organism evidence="3 4">
    <name type="scientific">Picrophilus torridus (strain ATCC 700027 / DSM 9790 / JCM 10055 / NBRC 100828 / KAW 2/3)</name>
    <dbReference type="NCBI Taxonomy" id="1122961"/>
    <lineage>
        <taxon>Archaea</taxon>
        <taxon>Methanobacteriati</taxon>
        <taxon>Thermoplasmatota</taxon>
        <taxon>Thermoplasmata</taxon>
        <taxon>Thermoplasmatales</taxon>
        <taxon>Picrophilaceae</taxon>
        <taxon>Picrophilus</taxon>
    </lineage>
</organism>
<keyword evidence="1" id="KW-1133">Transmembrane helix</keyword>
<keyword evidence="1" id="KW-0812">Transmembrane</keyword>
<evidence type="ECO:0000313" key="4">
    <source>
        <dbReference type="Proteomes" id="UP000192315"/>
    </source>
</evidence>
<dbReference type="InterPro" id="IPR029044">
    <property type="entry name" value="Nucleotide-diphossugar_trans"/>
</dbReference>
<dbReference type="RefSeq" id="WP_161939674.1">
    <property type="nucleotide sequence ID" value="NZ_FWYE01000002.1"/>
</dbReference>
<gene>
    <name evidence="3" type="ORF">SAMN02745355_0817</name>
</gene>
<keyword evidence="3" id="KW-0808">Transferase</keyword>
<dbReference type="Gene3D" id="3.90.550.10">
    <property type="entry name" value="Spore Coat Polysaccharide Biosynthesis Protein SpsA, Chain A"/>
    <property type="match status" value="1"/>
</dbReference>
<comment type="caution">
    <text evidence="3">The sequence shown here is derived from an EMBL/GenBank/DDBJ whole genome shotgun (WGS) entry which is preliminary data.</text>
</comment>
<dbReference type="Proteomes" id="UP000192315">
    <property type="component" value="Unassembled WGS sequence"/>
</dbReference>